<accession>A0A9N8N3S2</accession>
<feature type="transmembrane region" description="Helical" evidence="1">
    <location>
        <begin position="47"/>
        <end position="69"/>
    </location>
</feature>
<name>A0A9N8N3S2_9BURK</name>
<dbReference type="Proteomes" id="UP000675121">
    <property type="component" value="Unassembled WGS sequence"/>
</dbReference>
<protein>
    <recommendedName>
        <fullName evidence="4">VIT family protein</fullName>
    </recommendedName>
</protein>
<reference evidence="2" key="1">
    <citation type="submission" date="2021-02" db="EMBL/GenBank/DDBJ databases">
        <authorList>
            <person name="Vanwijnsberghe S."/>
        </authorList>
    </citation>
    <scope>NUCLEOTIDE SEQUENCE</scope>
    <source>
        <strain evidence="2">R-70211</strain>
    </source>
</reference>
<comment type="caution">
    <text evidence="2">The sequence shown here is derived from an EMBL/GenBank/DDBJ whole genome shotgun (WGS) entry which is preliminary data.</text>
</comment>
<keyword evidence="1" id="KW-1133">Transmembrane helix</keyword>
<feature type="transmembrane region" description="Helical" evidence="1">
    <location>
        <begin position="199"/>
        <end position="217"/>
    </location>
</feature>
<keyword evidence="1" id="KW-0472">Membrane</keyword>
<sequence>MSIWNEEYERLLDPIDRISEILFGLIMAVTIIGSLSIATAGQTQVRTVTLSALGCNLAWGLVDAVMYLMRTATERTHNRLIARQACGADPETACRLIGRSLPAHVARVSGPEEIEGMRRRLLTLEFDGQPVLHARDFLEACGVFFLVVIATFPVVLPFLLTTNVMLAMRLSRIITLGMLFFTGMKLGQYAGYAKPARTGFAMALLGAALIAAVMALGG</sequence>
<evidence type="ECO:0000313" key="3">
    <source>
        <dbReference type="Proteomes" id="UP000675121"/>
    </source>
</evidence>
<evidence type="ECO:0000256" key="1">
    <source>
        <dbReference type="SAM" id="Phobius"/>
    </source>
</evidence>
<dbReference type="EMBL" id="CAJNAS010000021">
    <property type="protein sequence ID" value="CAE6947672.1"/>
    <property type="molecule type" value="Genomic_DNA"/>
</dbReference>
<evidence type="ECO:0000313" key="2">
    <source>
        <dbReference type="EMBL" id="CAE6947672.1"/>
    </source>
</evidence>
<dbReference type="RefSeq" id="WP_201079861.1">
    <property type="nucleotide sequence ID" value="NZ_CAJNAS010000021.1"/>
</dbReference>
<gene>
    <name evidence="2" type="ORF">R70211_06071</name>
</gene>
<feature type="transmembrane region" description="Helical" evidence="1">
    <location>
        <begin position="166"/>
        <end position="187"/>
    </location>
</feature>
<feature type="transmembrane region" description="Helical" evidence="1">
    <location>
        <begin position="21"/>
        <end position="41"/>
    </location>
</feature>
<dbReference type="AlphaFoldDB" id="A0A9N8N3S2"/>
<keyword evidence="3" id="KW-1185">Reference proteome</keyword>
<keyword evidence="1" id="KW-0812">Transmembrane</keyword>
<proteinExistence type="predicted"/>
<evidence type="ECO:0008006" key="4">
    <source>
        <dbReference type="Google" id="ProtNLM"/>
    </source>
</evidence>
<organism evidence="2 3">
    <name type="scientific">Paraburkholderia domus</name>
    <dbReference type="NCBI Taxonomy" id="2793075"/>
    <lineage>
        <taxon>Bacteria</taxon>
        <taxon>Pseudomonadati</taxon>
        <taxon>Pseudomonadota</taxon>
        <taxon>Betaproteobacteria</taxon>
        <taxon>Burkholderiales</taxon>
        <taxon>Burkholderiaceae</taxon>
        <taxon>Paraburkholderia</taxon>
    </lineage>
</organism>
<feature type="transmembrane region" description="Helical" evidence="1">
    <location>
        <begin position="137"/>
        <end position="160"/>
    </location>
</feature>